<name>A0A6N3FHD1_9FIRM</name>
<organism evidence="1">
    <name type="scientific">Veillonella ratti</name>
    <dbReference type="NCBI Taxonomy" id="103892"/>
    <lineage>
        <taxon>Bacteria</taxon>
        <taxon>Bacillati</taxon>
        <taxon>Bacillota</taxon>
        <taxon>Negativicutes</taxon>
        <taxon>Veillonellales</taxon>
        <taxon>Veillonellaceae</taxon>
        <taxon>Veillonella</taxon>
    </lineage>
</organism>
<dbReference type="AlphaFoldDB" id="A0A6N3FHD1"/>
<protein>
    <submittedName>
        <fullName evidence="1">Uncharacterized protein</fullName>
    </submittedName>
</protein>
<reference evidence="1" key="1">
    <citation type="submission" date="2019-11" db="EMBL/GenBank/DDBJ databases">
        <authorList>
            <person name="Feng L."/>
        </authorList>
    </citation>
    <scope>NUCLEOTIDE SEQUENCE</scope>
    <source>
        <strain evidence="1">VrattiLFYP33</strain>
    </source>
</reference>
<accession>A0A6N3FHD1</accession>
<dbReference type="EMBL" id="CACRUX010000101">
    <property type="protein sequence ID" value="VYU51259.1"/>
    <property type="molecule type" value="Genomic_DNA"/>
</dbReference>
<proteinExistence type="predicted"/>
<sequence>MFTKKSIFYDPIEDGTAEILRINADGSYNVISVNVFYSIGGVAPGYLEFRERAEGMVFEDVTIGERNYGMWMPIGKTAYNEKASKLLGKPVQGNVYIIRTDSYREFLEDEDMEYIQKVLG</sequence>
<dbReference type="RefSeq" id="WP_021842641.1">
    <property type="nucleotide sequence ID" value="NZ_CACRUX010000101.1"/>
</dbReference>
<gene>
    <name evidence="1" type="ORF">VRLFYP33_02316</name>
</gene>
<evidence type="ECO:0000313" key="1">
    <source>
        <dbReference type="EMBL" id="VYU51259.1"/>
    </source>
</evidence>